<evidence type="ECO:0000313" key="3">
    <source>
        <dbReference type="Proteomes" id="UP000010816"/>
    </source>
</evidence>
<dbReference type="KEGG" id="tmb:Thimo_0067"/>
<gene>
    <name evidence="2" type="ORF">Thimo_0067</name>
</gene>
<evidence type="ECO:0000313" key="2">
    <source>
        <dbReference type="EMBL" id="AGA88943.1"/>
    </source>
</evidence>
<dbReference type="AlphaFoldDB" id="L0GQA3"/>
<dbReference type="OrthoDB" id="1122879at2"/>
<accession>L0GQA3</accession>
<evidence type="ECO:0000256" key="1">
    <source>
        <dbReference type="SAM" id="Phobius"/>
    </source>
</evidence>
<sequence length="195" mass="21286">MANPLIPKAAAALGPALARHGLDLLASLFSGAKKQGRDELAELIEEKTGIDVNDIADDKLDETDWGRLRELQLTEQERLLALVPNRNARRSHERELGSEDLAVRRFRHNYAVLLTVLTFGFIFKAAFFTDYDADGPALRIVDTVLGFLLGVSLAAIIQYFFGSSQGSASKQVQISSILKDAAARPSQGGQDDVPH</sequence>
<keyword evidence="3" id="KW-1185">Reference proteome</keyword>
<protein>
    <submittedName>
        <fullName evidence="2">Uncharacterized protein</fullName>
    </submittedName>
</protein>
<proteinExistence type="predicted"/>
<dbReference type="RefSeq" id="WP_015279093.1">
    <property type="nucleotide sequence ID" value="NC_019940.1"/>
</dbReference>
<name>L0GQA3_9GAMM</name>
<dbReference type="STRING" id="765912.Thimo_0067"/>
<reference evidence="2 3" key="1">
    <citation type="submission" date="2011-09" db="EMBL/GenBank/DDBJ databases">
        <title>Complete sequence of chromosome of Thioflavicoccus mobilis 8321.</title>
        <authorList>
            <consortium name="US DOE Joint Genome Institute"/>
            <person name="Lucas S."/>
            <person name="Han J."/>
            <person name="Lapidus A."/>
            <person name="Cheng J.-F."/>
            <person name="Goodwin L."/>
            <person name="Pitluck S."/>
            <person name="Peters L."/>
            <person name="Ovchinnikova G."/>
            <person name="Lu M."/>
            <person name="Detter J.C."/>
            <person name="Han C."/>
            <person name="Tapia R."/>
            <person name="Land M."/>
            <person name="Hauser L."/>
            <person name="Kyrpides N."/>
            <person name="Ivanova N."/>
            <person name="Pagani I."/>
            <person name="Vogl K."/>
            <person name="Liu Z."/>
            <person name="Imhoff J."/>
            <person name="Thiel V."/>
            <person name="Frigaard N.-U."/>
            <person name="Bryant D."/>
            <person name="Woyke T."/>
        </authorList>
    </citation>
    <scope>NUCLEOTIDE SEQUENCE [LARGE SCALE GENOMIC DNA]</scope>
    <source>
        <strain evidence="2 3">8321</strain>
    </source>
</reference>
<keyword evidence="1" id="KW-0472">Membrane</keyword>
<organism evidence="2 3">
    <name type="scientific">Thioflavicoccus mobilis 8321</name>
    <dbReference type="NCBI Taxonomy" id="765912"/>
    <lineage>
        <taxon>Bacteria</taxon>
        <taxon>Pseudomonadati</taxon>
        <taxon>Pseudomonadota</taxon>
        <taxon>Gammaproteobacteria</taxon>
        <taxon>Chromatiales</taxon>
        <taxon>Chromatiaceae</taxon>
        <taxon>Thioflavicoccus</taxon>
    </lineage>
</organism>
<feature type="transmembrane region" description="Helical" evidence="1">
    <location>
        <begin position="140"/>
        <end position="161"/>
    </location>
</feature>
<keyword evidence="1" id="KW-1133">Transmembrane helix</keyword>
<dbReference type="EMBL" id="CP003051">
    <property type="protein sequence ID" value="AGA88943.1"/>
    <property type="molecule type" value="Genomic_DNA"/>
</dbReference>
<feature type="transmembrane region" description="Helical" evidence="1">
    <location>
        <begin position="110"/>
        <end position="128"/>
    </location>
</feature>
<dbReference type="Proteomes" id="UP000010816">
    <property type="component" value="Chromosome"/>
</dbReference>
<keyword evidence="1" id="KW-0812">Transmembrane</keyword>
<dbReference type="HOGENOM" id="CLU_1395755_0_0_6"/>